<proteinExistence type="predicted"/>
<sequence length="103" mass="11682">MSPSATVINHQALLAWSLATLRPNKEEEEGLDTRQTGRLCLNCFNNFVQDHRPTVEALLHHCIRTLPWNSGFFSLFFTLHFALTLCLLDSGENVSLSRENPDI</sequence>
<evidence type="ECO:0000313" key="1">
    <source>
        <dbReference type="EMBL" id="GKV03558.1"/>
    </source>
</evidence>
<name>A0AAV5IWH0_9ROSI</name>
<dbReference type="Proteomes" id="UP001054252">
    <property type="component" value="Unassembled WGS sequence"/>
</dbReference>
<organism evidence="1 2">
    <name type="scientific">Rubroshorea leprosula</name>
    <dbReference type="NCBI Taxonomy" id="152421"/>
    <lineage>
        <taxon>Eukaryota</taxon>
        <taxon>Viridiplantae</taxon>
        <taxon>Streptophyta</taxon>
        <taxon>Embryophyta</taxon>
        <taxon>Tracheophyta</taxon>
        <taxon>Spermatophyta</taxon>
        <taxon>Magnoliopsida</taxon>
        <taxon>eudicotyledons</taxon>
        <taxon>Gunneridae</taxon>
        <taxon>Pentapetalae</taxon>
        <taxon>rosids</taxon>
        <taxon>malvids</taxon>
        <taxon>Malvales</taxon>
        <taxon>Dipterocarpaceae</taxon>
        <taxon>Rubroshorea</taxon>
    </lineage>
</organism>
<evidence type="ECO:0000313" key="2">
    <source>
        <dbReference type="Proteomes" id="UP001054252"/>
    </source>
</evidence>
<accession>A0AAV5IWH0</accession>
<gene>
    <name evidence="1" type="ORF">SLEP1_g15837</name>
</gene>
<dbReference type="EMBL" id="BPVZ01000020">
    <property type="protein sequence ID" value="GKV03558.1"/>
    <property type="molecule type" value="Genomic_DNA"/>
</dbReference>
<protein>
    <submittedName>
        <fullName evidence="1">Uncharacterized protein</fullName>
    </submittedName>
</protein>
<dbReference type="AlphaFoldDB" id="A0AAV5IWH0"/>
<comment type="caution">
    <text evidence="1">The sequence shown here is derived from an EMBL/GenBank/DDBJ whole genome shotgun (WGS) entry which is preliminary data.</text>
</comment>
<reference evidence="1 2" key="1">
    <citation type="journal article" date="2021" name="Commun. Biol.">
        <title>The genome of Shorea leprosula (Dipterocarpaceae) highlights the ecological relevance of drought in aseasonal tropical rainforests.</title>
        <authorList>
            <person name="Ng K.K.S."/>
            <person name="Kobayashi M.J."/>
            <person name="Fawcett J.A."/>
            <person name="Hatakeyama M."/>
            <person name="Paape T."/>
            <person name="Ng C.H."/>
            <person name="Ang C.C."/>
            <person name="Tnah L.H."/>
            <person name="Lee C.T."/>
            <person name="Nishiyama T."/>
            <person name="Sese J."/>
            <person name="O'Brien M.J."/>
            <person name="Copetti D."/>
            <person name="Mohd Noor M.I."/>
            <person name="Ong R.C."/>
            <person name="Putra M."/>
            <person name="Sireger I.Z."/>
            <person name="Indrioko S."/>
            <person name="Kosugi Y."/>
            <person name="Izuno A."/>
            <person name="Isagi Y."/>
            <person name="Lee S.L."/>
            <person name="Shimizu K.K."/>
        </authorList>
    </citation>
    <scope>NUCLEOTIDE SEQUENCE [LARGE SCALE GENOMIC DNA]</scope>
    <source>
        <strain evidence="1">214</strain>
    </source>
</reference>
<keyword evidence="2" id="KW-1185">Reference proteome</keyword>